<dbReference type="RefSeq" id="WP_109007526.1">
    <property type="nucleotide sequence ID" value="NZ_BDUD01000001.1"/>
</dbReference>
<name>A0A2R5FNV4_NOSCO</name>
<dbReference type="GO" id="GO:0005524">
    <property type="term" value="F:ATP binding"/>
    <property type="evidence" value="ECO:0007669"/>
    <property type="project" value="InterPro"/>
</dbReference>
<evidence type="ECO:0000313" key="3">
    <source>
        <dbReference type="EMBL" id="GBG17304.1"/>
    </source>
</evidence>
<sequence length="459" mass="51343">MLKQLILENWKSFRYAQLPLDPLTVLIGTNASGKSNVAEALELLKRIVRGEDIEVALEGNKTLSSIRGGVEWAALKPENQFILKLIVQGEDDKTDYFYSITVQTKPDVHIVQESLEIQKISSNFQSNNETLINNILLSNKSYLSEVNHLFAQGKKKHDKLKLAINKLNNDNQELLKNFNALKENLTNNEAKAEIIIEEIKNVKNQTNKMIEIIYENDNNFDLLSNYLKVMNIIINKISSIFILNPIPSTMRDYSRLSDILESDGSNIAGVLAALDNEQKAEVESTLSAYIKDFPEGDIKTVFAEPIGRLKTDAMLYCEEEWKPGEMTLIDARSMSDGTLRFLAILTALLTRPEGSQLVIEEIDNGLHPSRAELLVRILREVGSKRKIDILITTHNPALLDALGPEIVPFVVVAHRNKETGESKLTLLEDIENLPLLLASGTLGKLATKGAIEKSLSDNK</sequence>
<dbReference type="Pfam" id="PF13304">
    <property type="entry name" value="AAA_21"/>
    <property type="match status" value="1"/>
</dbReference>
<organism evidence="3 4">
    <name type="scientific">Nostoc commune NIES-4072</name>
    <dbReference type="NCBI Taxonomy" id="2005467"/>
    <lineage>
        <taxon>Bacteria</taxon>
        <taxon>Bacillati</taxon>
        <taxon>Cyanobacteriota</taxon>
        <taxon>Cyanophyceae</taxon>
        <taxon>Nostocales</taxon>
        <taxon>Nostocaceae</taxon>
        <taxon>Nostoc</taxon>
    </lineage>
</organism>
<proteinExistence type="predicted"/>
<gene>
    <name evidence="3" type="ORF">NIES4072_09530</name>
</gene>
<dbReference type="InterPro" id="IPR003959">
    <property type="entry name" value="ATPase_AAA_core"/>
</dbReference>
<keyword evidence="1" id="KW-0175">Coiled coil</keyword>
<comment type="caution">
    <text evidence="3">The sequence shown here is derived from an EMBL/GenBank/DDBJ whole genome shotgun (WGS) entry which is preliminary data.</text>
</comment>
<dbReference type="EMBL" id="BDUD01000001">
    <property type="protein sequence ID" value="GBG17304.1"/>
    <property type="molecule type" value="Genomic_DNA"/>
</dbReference>
<dbReference type="PANTHER" id="PTHR40396">
    <property type="entry name" value="ATPASE-LIKE PROTEIN"/>
    <property type="match status" value="1"/>
</dbReference>
<dbReference type="CDD" id="cd00267">
    <property type="entry name" value="ABC_ATPase"/>
    <property type="match status" value="1"/>
</dbReference>
<dbReference type="GO" id="GO:0016887">
    <property type="term" value="F:ATP hydrolysis activity"/>
    <property type="evidence" value="ECO:0007669"/>
    <property type="project" value="InterPro"/>
</dbReference>
<evidence type="ECO:0000313" key="4">
    <source>
        <dbReference type="Proteomes" id="UP000245124"/>
    </source>
</evidence>
<accession>A0A2R5FNV4</accession>
<dbReference type="AlphaFoldDB" id="A0A2R5FNV4"/>
<dbReference type="Proteomes" id="UP000245124">
    <property type="component" value="Unassembled WGS sequence"/>
</dbReference>
<dbReference type="OrthoDB" id="9809324at2"/>
<protein>
    <submittedName>
        <fullName evidence="3">ATPase-like protein</fullName>
    </submittedName>
</protein>
<dbReference type="InterPro" id="IPR027417">
    <property type="entry name" value="P-loop_NTPase"/>
</dbReference>
<dbReference type="PANTHER" id="PTHR40396:SF1">
    <property type="entry name" value="ATPASE AAA-TYPE CORE DOMAIN-CONTAINING PROTEIN"/>
    <property type="match status" value="1"/>
</dbReference>
<feature type="domain" description="ATPase AAA-type core" evidence="2">
    <location>
        <begin position="23"/>
        <end position="400"/>
    </location>
</feature>
<evidence type="ECO:0000259" key="2">
    <source>
        <dbReference type="Pfam" id="PF13304"/>
    </source>
</evidence>
<dbReference type="SUPFAM" id="SSF52540">
    <property type="entry name" value="P-loop containing nucleoside triphosphate hydrolases"/>
    <property type="match status" value="1"/>
</dbReference>
<dbReference type="Gene3D" id="3.40.50.300">
    <property type="entry name" value="P-loop containing nucleotide triphosphate hydrolases"/>
    <property type="match status" value="1"/>
</dbReference>
<evidence type="ECO:0000256" key="1">
    <source>
        <dbReference type="SAM" id="Coils"/>
    </source>
</evidence>
<reference evidence="3 4" key="1">
    <citation type="submission" date="2017-06" db="EMBL/GenBank/DDBJ databases">
        <title>Genome sequencing of cyanobaciteial culture collection at National Institute for Environmental Studies (NIES).</title>
        <authorList>
            <person name="Hirose Y."/>
            <person name="Shimura Y."/>
            <person name="Fujisawa T."/>
            <person name="Nakamura Y."/>
            <person name="Kawachi M."/>
        </authorList>
    </citation>
    <scope>NUCLEOTIDE SEQUENCE [LARGE SCALE GENOMIC DNA]</scope>
    <source>
        <strain evidence="3 4">NIES-4072</strain>
    </source>
</reference>
<feature type="coiled-coil region" evidence="1">
    <location>
        <begin position="157"/>
        <end position="205"/>
    </location>
</feature>
<keyword evidence="4" id="KW-1185">Reference proteome</keyword>